<reference evidence="4" key="1">
    <citation type="journal article" date="2015" name="Insect Biochem. Mol. Biol.">
        <title>An insight into the sialome of the horse fly, Tabanus bromius.</title>
        <authorList>
            <person name="Ribeiro J.M."/>
            <person name="Kazimirova M."/>
            <person name="Takac P."/>
            <person name="Andersen J.F."/>
            <person name="Francischetti I.M."/>
        </authorList>
    </citation>
    <scope>NUCLEOTIDE SEQUENCE</scope>
</reference>
<sequence>MATNFRYTLMKAIKPYVKSIPHLSKPVLRVLIQVSVHYIESKKCSPEVLDLALTKLSHSGCEISENFYELFAAVLQIMQIFLRTPKGSVKDEELRECLKELKFTDECIDDISKVLHNHRDSLTKNFYEVKSVRSPPRRLQWRINISLMDSGISNLSQPTIILHFQASNGEYKTFEFPIAMFHRLRYNVALLLKEMQTIEGRQLMKKNS</sequence>
<evidence type="ECO:0000256" key="1">
    <source>
        <dbReference type="ARBA" id="ARBA00016556"/>
    </source>
</evidence>
<dbReference type="GO" id="GO:0005634">
    <property type="term" value="C:nucleus"/>
    <property type="evidence" value="ECO:0007669"/>
    <property type="project" value="TreeGrafter"/>
</dbReference>
<proteinExistence type="evidence at transcript level"/>
<dbReference type="PANTHER" id="PTHR15666:SF1">
    <property type="entry name" value="COMM DOMAIN-CONTAINING PROTEIN 5"/>
    <property type="match status" value="1"/>
</dbReference>
<dbReference type="InterPro" id="IPR037357">
    <property type="entry name" value="COMMD5"/>
</dbReference>
<dbReference type="Pfam" id="PF07258">
    <property type="entry name" value="COMM_domain"/>
    <property type="match status" value="1"/>
</dbReference>
<evidence type="ECO:0000313" key="4">
    <source>
        <dbReference type="EMBL" id="JAI16622.1"/>
    </source>
</evidence>
<dbReference type="PANTHER" id="PTHR15666">
    <property type="entry name" value="COMM DOMAIN CONTAINING PROTEIN 5"/>
    <property type="match status" value="1"/>
</dbReference>
<protein>
    <recommendedName>
        <fullName evidence="1">COMM domain-containing protein 5</fullName>
    </recommendedName>
</protein>
<dbReference type="PROSITE" id="PS51269">
    <property type="entry name" value="COMM"/>
    <property type="match status" value="1"/>
</dbReference>
<name>A0A0K8TQI0_TABBR</name>
<evidence type="ECO:0000259" key="3">
    <source>
        <dbReference type="PROSITE" id="PS51269"/>
    </source>
</evidence>
<dbReference type="AlphaFoldDB" id="A0A0K8TQI0"/>
<feature type="domain" description="COMM" evidence="3">
    <location>
        <begin position="135"/>
        <end position="199"/>
    </location>
</feature>
<accession>A0A0K8TQI0</accession>
<evidence type="ECO:0000256" key="2">
    <source>
        <dbReference type="ARBA" id="ARBA00093452"/>
    </source>
</evidence>
<dbReference type="EMBL" id="GDAI01000981">
    <property type="protein sequence ID" value="JAI16622.1"/>
    <property type="molecule type" value="mRNA"/>
</dbReference>
<dbReference type="InterPro" id="IPR017920">
    <property type="entry name" value="COMM"/>
</dbReference>
<comment type="similarity">
    <text evidence="2">Belongs to the COMM domain-containing protein 5 family.</text>
</comment>
<organism evidence="4">
    <name type="scientific">Tabanus bromius</name>
    <name type="common">Band-eyed brown horse fly</name>
    <dbReference type="NCBI Taxonomy" id="304241"/>
    <lineage>
        <taxon>Eukaryota</taxon>
        <taxon>Metazoa</taxon>
        <taxon>Ecdysozoa</taxon>
        <taxon>Arthropoda</taxon>
        <taxon>Hexapoda</taxon>
        <taxon>Insecta</taxon>
        <taxon>Pterygota</taxon>
        <taxon>Neoptera</taxon>
        <taxon>Endopterygota</taxon>
        <taxon>Diptera</taxon>
        <taxon>Brachycera</taxon>
        <taxon>Tabanomorpha</taxon>
        <taxon>Tabanoidea</taxon>
        <taxon>Tabanidae</taxon>
        <taxon>Tabanus</taxon>
    </lineage>
</organism>